<comment type="caution">
    <text evidence="2">The sequence shown here is derived from an EMBL/GenBank/DDBJ whole genome shotgun (WGS) entry which is preliminary data.</text>
</comment>
<keyword evidence="3" id="KW-1185">Reference proteome</keyword>
<accession>A0A2P6TKM8</accession>
<feature type="compositionally biased region" description="Acidic residues" evidence="1">
    <location>
        <begin position="181"/>
        <end position="193"/>
    </location>
</feature>
<evidence type="ECO:0000313" key="3">
    <source>
        <dbReference type="Proteomes" id="UP000239899"/>
    </source>
</evidence>
<gene>
    <name evidence="2" type="ORF">C2E21_6232</name>
</gene>
<protein>
    <submittedName>
        <fullName evidence="2">Uncharacterized protein</fullName>
    </submittedName>
</protein>
<evidence type="ECO:0000313" key="2">
    <source>
        <dbReference type="EMBL" id="PRW44852.1"/>
    </source>
</evidence>
<dbReference type="EMBL" id="LHPG02000012">
    <property type="protein sequence ID" value="PRW44852.1"/>
    <property type="molecule type" value="Genomic_DNA"/>
</dbReference>
<feature type="compositionally biased region" description="Low complexity" evidence="1">
    <location>
        <begin position="230"/>
        <end position="242"/>
    </location>
</feature>
<feature type="region of interest" description="Disordered" evidence="1">
    <location>
        <begin position="1"/>
        <end position="22"/>
    </location>
</feature>
<evidence type="ECO:0000256" key="1">
    <source>
        <dbReference type="SAM" id="MobiDB-lite"/>
    </source>
</evidence>
<feature type="compositionally biased region" description="Low complexity" evidence="1">
    <location>
        <begin position="1"/>
        <end position="20"/>
    </location>
</feature>
<name>A0A2P6TKM8_CHLSO</name>
<dbReference type="AlphaFoldDB" id="A0A2P6TKM8"/>
<feature type="region of interest" description="Disordered" evidence="1">
    <location>
        <begin position="165"/>
        <end position="259"/>
    </location>
</feature>
<dbReference type="Proteomes" id="UP000239899">
    <property type="component" value="Unassembled WGS sequence"/>
</dbReference>
<reference evidence="2 3" key="1">
    <citation type="journal article" date="2018" name="Plant J.">
        <title>Genome sequences of Chlorella sorokiniana UTEX 1602 and Micractinium conductrix SAG 241.80: implications to maltose excretion by a green alga.</title>
        <authorList>
            <person name="Arriola M.B."/>
            <person name="Velmurugan N."/>
            <person name="Zhang Y."/>
            <person name="Plunkett M.H."/>
            <person name="Hondzo H."/>
            <person name="Barney B.M."/>
        </authorList>
    </citation>
    <scope>NUCLEOTIDE SEQUENCE [LARGE SCALE GENOMIC DNA]</scope>
    <source>
        <strain evidence="3">UTEX 1602</strain>
    </source>
</reference>
<organism evidence="2 3">
    <name type="scientific">Chlorella sorokiniana</name>
    <name type="common">Freshwater green alga</name>
    <dbReference type="NCBI Taxonomy" id="3076"/>
    <lineage>
        <taxon>Eukaryota</taxon>
        <taxon>Viridiplantae</taxon>
        <taxon>Chlorophyta</taxon>
        <taxon>core chlorophytes</taxon>
        <taxon>Trebouxiophyceae</taxon>
        <taxon>Chlorellales</taxon>
        <taxon>Chlorellaceae</taxon>
        <taxon>Chlorella clade</taxon>
        <taxon>Chlorella</taxon>
    </lineage>
</organism>
<sequence>MASAPAPRARADSPPATAAAGESAIWTKRVTPTLWKDNKLLFPVVQLRSWGCLLEEGAPTGPKLKVRCLSRVTGLMPTMSSPFHLNPPSDLGKRPACSMPASIVKTLLLTFKADVKGCFAFRKSGWEDGTLVLNVTYEPPAVPLPTASEAGAASALGRLHATGGATFSSRGAQPASGEVIDVSEDSDSEEDEPLVNRVNAARKRSAPAQPAARGPAAKQARLSDGGGAGISKAAAQAPAPAARGERQPPLATPPPAQPGAQLAAALTTALQQRTISATAEAVQQQLTEQLPSVKAQLTEQALADLKREIAAEVRRQVAAEVRRQVVDAVAQLQHDFLASLPR</sequence>
<feature type="compositionally biased region" description="Low complexity" evidence="1">
    <location>
        <begin position="206"/>
        <end position="220"/>
    </location>
</feature>
<proteinExistence type="predicted"/>